<feature type="active site" description="Nucleophile" evidence="9">
    <location>
        <position position="174"/>
    </location>
</feature>
<evidence type="ECO:0000256" key="7">
    <source>
        <dbReference type="ARBA" id="ARBA00022984"/>
    </source>
</evidence>
<organism evidence="12 13">
    <name type="scientific">Rhizobium lemnae</name>
    <dbReference type="NCBI Taxonomy" id="1214924"/>
    <lineage>
        <taxon>Bacteria</taxon>
        <taxon>Pseudomonadati</taxon>
        <taxon>Pseudomonadota</taxon>
        <taxon>Alphaproteobacteria</taxon>
        <taxon>Hyphomicrobiales</taxon>
        <taxon>Rhizobiaceae</taxon>
        <taxon>Rhizobium/Agrobacterium group</taxon>
        <taxon>Rhizobium</taxon>
    </lineage>
</organism>
<dbReference type="GO" id="GO:0016746">
    <property type="term" value="F:acyltransferase activity"/>
    <property type="evidence" value="ECO:0007669"/>
    <property type="project" value="UniProtKB-KW"/>
</dbReference>
<keyword evidence="8 9" id="KW-0961">Cell wall biogenesis/degradation</keyword>
<dbReference type="Gene3D" id="2.40.440.10">
    <property type="entry name" value="L,D-transpeptidase catalytic domain-like"/>
    <property type="match status" value="1"/>
</dbReference>
<keyword evidence="3" id="KW-0328">Glycosyltransferase</keyword>
<evidence type="ECO:0000313" key="13">
    <source>
        <dbReference type="Proteomes" id="UP001595697"/>
    </source>
</evidence>
<dbReference type="Proteomes" id="UP001595697">
    <property type="component" value="Unassembled WGS sequence"/>
</dbReference>
<feature type="chain" id="PRO_5046516676" evidence="10">
    <location>
        <begin position="20"/>
        <end position="223"/>
    </location>
</feature>
<evidence type="ECO:0000256" key="4">
    <source>
        <dbReference type="ARBA" id="ARBA00022679"/>
    </source>
</evidence>
<sequence length="223" mass="24669">MALGLAACSLLASFDTASAFTRGQQPAAQRSNDVTFVAQRREPDEKFQRRVVRLATTEAPGTIIIDTNNKFLYLVEGNDRAIRYGVGVGREGFGWSGIVKIGRKEEWPEWRPPKEMIAREARKGHHLPVVQKGGEDNPLGARAMYLYKGGRDTIFRIHGTNQPWTIGLNMSSGCIRMMNKDVEHLYSRAQIGAKVIVIGPGNKQGAVAFEDRGIDILRTIFGG</sequence>
<keyword evidence="5" id="KW-0378">Hydrolase</keyword>
<dbReference type="Pfam" id="PF03734">
    <property type="entry name" value="YkuD"/>
    <property type="match status" value="1"/>
</dbReference>
<dbReference type="CDD" id="cd16913">
    <property type="entry name" value="YkuD_like"/>
    <property type="match status" value="1"/>
</dbReference>
<dbReference type="EC" id="2.3.2.-" evidence="12"/>
<keyword evidence="10" id="KW-0732">Signal</keyword>
<keyword evidence="13" id="KW-1185">Reference proteome</keyword>
<keyword evidence="6 9" id="KW-0133">Cell shape</keyword>
<gene>
    <name evidence="12" type="ORF">ACFOVS_12240</name>
</gene>
<comment type="similarity">
    <text evidence="2">Belongs to the YkuD family.</text>
</comment>
<name>A0ABV8EBR0_9HYPH</name>
<dbReference type="InterPro" id="IPR050979">
    <property type="entry name" value="LD-transpeptidase"/>
</dbReference>
<comment type="caution">
    <text evidence="12">The sequence shown here is derived from an EMBL/GenBank/DDBJ whole genome shotgun (WGS) entry which is preliminary data.</text>
</comment>
<dbReference type="SUPFAM" id="SSF141523">
    <property type="entry name" value="L,D-transpeptidase catalytic domain-like"/>
    <property type="match status" value="1"/>
</dbReference>
<dbReference type="PANTHER" id="PTHR30582">
    <property type="entry name" value="L,D-TRANSPEPTIDASE"/>
    <property type="match status" value="1"/>
</dbReference>
<reference evidence="13" key="1">
    <citation type="journal article" date="2019" name="Int. J. Syst. Evol. Microbiol.">
        <title>The Global Catalogue of Microorganisms (GCM) 10K type strain sequencing project: providing services to taxonomists for standard genome sequencing and annotation.</title>
        <authorList>
            <consortium name="The Broad Institute Genomics Platform"/>
            <consortium name="The Broad Institute Genome Sequencing Center for Infectious Disease"/>
            <person name="Wu L."/>
            <person name="Ma J."/>
        </authorList>
    </citation>
    <scope>NUCLEOTIDE SEQUENCE [LARGE SCALE GENOMIC DNA]</scope>
    <source>
        <strain evidence="13">TBRC 5781</strain>
    </source>
</reference>
<evidence type="ECO:0000256" key="10">
    <source>
        <dbReference type="SAM" id="SignalP"/>
    </source>
</evidence>
<evidence type="ECO:0000256" key="1">
    <source>
        <dbReference type="ARBA" id="ARBA00004752"/>
    </source>
</evidence>
<evidence type="ECO:0000256" key="8">
    <source>
        <dbReference type="ARBA" id="ARBA00023316"/>
    </source>
</evidence>
<comment type="pathway">
    <text evidence="1 9">Cell wall biogenesis; peptidoglycan biosynthesis.</text>
</comment>
<evidence type="ECO:0000259" key="11">
    <source>
        <dbReference type="PROSITE" id="PS52029"/>
    </source>
</evidence>
<feature type="signal peptide" evidence="10">
    <location>
        <begin position="1"/>
        <end position="19"/>
    </location>
</feature>
<evidence type="ECO:0000256" key="2">
    <source>
        <dbReference type="ARBA" id="ARBA00005992"/>
    </source>
</evidence>
<feature type="active site" description="Proton donor/acceptor" evidence="9">
    <location>
        <position position="158"/>
    </location>
</feature>
<evidence type="ECO:0000256" key="9">
    <source>
        <dbReference type="PROSITE-ProRule" id="PRU01373"/>
    </source>
</evidence>
<keyword evidence="12" id="KW-0012">Acyltransferase</keyword>
<dbReference type="PROSITE" id="PS52029">
    <property type="entry name" value="LD_TPASE"/>
    <property type="match status" value="1"/>
</dbReference>
<dbReference type="RefSeq" id="WP_247259253.1">
    <property type="nucleotide sequence ID" value="NZ_JALJQZ010000001.1"/>
</dbReference>
<evidence type="ECO:0000256" key="3">
    <source>
        <dbReference type="ARBA" id="ARBA00022676"/>
    </source>
</evidence>
<dbReference type="PANTHER" id="PTHR30582:SF24">
    <property type="entry name" value="L,D-TRANSPEPTIDASE ERFK_SRFK-RELATED"/>
    <property type="match status" value="1"/>
</dbReference>
<dbReference type="EMBL" id="JBHSBD010000052">
    <property type="protein sequence ID" value="MFC3968887.1"/>
    <property type="molecule type" value="Genomic_DNA"/>
</dbReference>
<evidence type="ECO:0000256" key="5">
    <source>
        <dbReference type="ARBA" id="ARBA00022801"/>
    </source>
</evidence>
<keyword evidence="7 9" id="KW-0573">Peptidoglycan synthesis</keyword>
<feature type="domain" description="L,D-TPase catalytic" evidence="11">
    <location>
        <begin position="61"/>
        <end position="198"/>
    </location>
</feature>
<evidence type="ECO:0000313" key="12">
    <source>
        <dbReference type="EMBL" id="MFC3968887.1"/>
    </source>
</evidence>
<proteinExistence type="inferred from homology"/>
<evidence type="ECO:0000256" key="6">
    <source>
        <dbReference type="ARBA" id="ARBA00022960"/>
    </source>
</evidence>
<dbReference type="InterPro" id="IPR005490">
    <property type="entry name" value="LD_TPept_cat_dom"/>
</dbReference>
<dbReference type="InterPro" id="IPR038063">
    <property type="entry name" value="Transpep_catalytic_dom"/>
</dbReference>
<protein>
    <submittedName>
        <fullName evidence="12">L,D-transpeptidase</fullName>
        <ecNumber evidence="12">2.3.2.-</ecNumber>
    </submittedName>
</protein>
<accession>A0ABV8EBR0</accession>
<keyword evidence="4 12" id="KW-0808">Transferase</keyword>